<gene>
    <name evidence="2" type="ORF">ACFSBT_01070</name>
</gene>
<evidence type="ECO:0000259" key="1">
    <source>
        <dbReference type="SMART" id="SM00849"/>
    </source>
</evidence>
<dbReference type="RefSeq" id="WP_250871849.1">
    <property type="nucleotide sequence ID" value="NZ_JALXFV010000001.1"/>
</dbReference>
<dbReference type="Gene3D" id="1.10.10.10">
    <property type="entry name" value="Winged helix-like DNA-binding domain superfamily/Winged helix DNA-binding domain"/>
    <property type="match status" value="1"/>
</dbReference>
<dbReference type="EMBL" id="JBHUDC010000001">
    <property type="protein sequence ID" value="MFD1511868.1"/>
    <property type="molecule type" value="Genomic_DNA"/>
</dbReference>
<evidence type="ECO:0000313" key="2">
    <source>
        <dbReference type="EMBL" id="MFD1511868.1"/>
    </source>
</evidence>
<protein>
    <submittedName>
        <fullName evidence="2">MBL fold metallo-hydrolase</fullName>
    </submittedName>
</protein>
<dbReference type="PANTHER" id="PTHR23131">
    <property type="entry name" value="ENDORIBONUCLEASE LACTB2"/>
    <property type="match status" value="1"/>
</dbReference>
<dbReference type="InterPro" id="IPR001279">
    <property type="entry name" value="Metallo-B-lactamas"/>
</dbReference>
<dbReference type="Pfam" id="PF00753">
    <property type="entry name" value="Lactamase_B"/>
    <property type="match status" value="1"/>
</dbReference>
<dbReference type="InterPro" id="IPR041516">
    <property type="entry name" value="LACTB2_WH"/>
</dbReference>
<keyword evidence="3" id="KW-1185">Reference proteome</keyword>
<dbReference type="SUPFAM" id="SSF56281">
    <property type="entry name" value="Metallo-hydrolase/oxidoreductase"/>
    <property type="match status" value="1"/>
</dbReference>
<organism evidence="2 3">
    <name type="scientific">Halomarina rubra</name>
    <dbReference type="NCBI Taxonomy" id="2071873"/>
    <lineage>
        <taxon>Archaea</taxon>
        <taxon>Methanobacteriati</taxon>
        <taxon>Methanobacteriota</taxon>
        <taxon>Stenosarchaea group</taxon>
        <taxon>Halobacteria</taxon>
        <taxon>Halobacteriales</taxon>
        <taxon>Natronomonadaceae</taxon>
        <taxon>Halomarina</taxon>
    </lineage>
</organism>
<proteinExistence type="predicted"/>
<sequence length="270" mass="28835">MPIEHVLGPVALPVETAAPEGATNCYLVGEADALLVDPAARTDDLDEFVDGPFEVGHVAVTHHHPDHVGAVEWVAERTGATVWCRAGRERAFETATGVAPDRTFLEGTRVETGSGTVTVLDVPGHAPEHVAFSFEYDGDNGDEWVVSGDLAVAEGSVVVGAPEGDLRAYLTALRRLHARDPARLLPGHGPVVEAPRETLRRLVDHRLDREASVLAAVEAGATSVSDVTDAAYEKDVSHVRPLAEATVHAHLEKLAVEGRLRFDGERATPR</sequence>
<dbReference type="InterPro" id="IPR050662">
    <property type="entry name" value="Sec-metab_biosynth-thioest"/>
</dbReference>
<evidence type="ECO:0000313" key="3">
    <source>
        <dbReference type="Proteomes" id="UP001597187"/>
    </source>
</evidence>
<dbReference type="Gene3D" id="3.60.15.10">
    <property type="entry name" value="Ribonuclease Z/Hydroxyacylglutathione hydrolase-like"/>
    <property type="match status" value="1"/>
</dbReference>
<reference evidence="2 3" key="1">
    <citation type="journal article" date="2019" name="Int. J. Syst. Evol. Microbiol.">
        <title>The Global Catalogue of Microorganisms (GCM) 10K type strain sequencing project: providing services to taxonomists for standard genome sequencing and annotation.</title>
        <authorList>
            <consortium name="The Broad Institute Genomics Platform"/>
            <consortium name="The Broad Institute Genome Sequencing Center for Infectious Disease"/>
            <person name="Wu L."/>
            <person name="Ma J."/>
        </authorList>
    </citation>
    <scope>NUCLEOTIDE SEQUENCE [LARGE SCALE GENOMIC DNA]</scope>
    <source>
        <strain evidence="2 3">CGMCC 1.12563</strain>
    </source>
</reference>
<dbReference type="AlphaFoldDB" id="A0ABD6APT6"/>
<name>A0ABD6APT6_9EURY</name>
<accession>A0ABD6APT6</accession>
<comment type="caution">
    <text evidence="2">The sequence shown here is derived from an EMBL/GenBank/DDBJ whole genome shotgun (WGS) entry which is preliminary data.</text>
</comment>
<dbReference type="PANTHER" id="PTHR23131:SF0">
    <property type="entry name" value="ENDORIBONUCLEASE LACTB2"/>
    <property type="match status" value="1"/>
</dbReference>
<dbReference type="InterPro" id="IPR036866">
    <property type="entry name" value="RibonucZ/Hydroxyglut_hydro"/>
</dbReference>
<dbReference type="Pfam" id="PF17778">
    <property type="entry name" value="WHD_BLACT"/>
    <property type="match status" value="1"/>
</dbReference>
<dbReference type="SMART" id="SM00849">
    <property type="entry name" value="Lactamase_B"/>
    <property type="match status" value="1"/>
</dbReference>
<dbReference type="InterPro" id="IPR036388">
    <property type="entry name" value="WH-like_DNA-bd_sf"/>
</dbReference>
<feature type="domain" description="Metallo-beta-lactamase" evidence="1">
    <location>
        <begin position="22"/>
        <end position="188"/>
    </location>
</feature>
<dbReference type="Proteomes" id="UP001597187">
    <property type="component" value="Unassembled WGS sequence"/>
</dbReference>